<evidence type="ECO:0000256" key="1">
    <source>
        <dbReference type="ARBA" id="ARBA00022747"/>
    </source>
</evidence>
<reference evidence="5 6" key="1">
    <citation type="journal article" date="2011" name="Stand. Genomic Sci.">
        <title>Complete genome sequence of Thermomonospora curvata type strain (B9).</title>
        <authorList>
            <person name="Chertkov O."/>
            <person name="Sikorski J."/>
            <person name="Nolan M."/>
            <person name="Lapidus A."/>
            <person name="Lucas S."/>
            <person name="Del Rio T.G."/>
            <person name="Tice H."/>
            <person name="Cheng J.F."/>
            <person name="Goodwin L."/>
            <person name="Pitluck S."/>
            <person name="Liolios K."/>
            <person name="Ivanova N."/>
            <person name="Mavromatis K."/>
            <person name="Mikhailova N."/>
            <person name="Ovchinnikova G."/>
            <person name="Pati A."/>
            <person name="Chen A."/>
            <person name="Palaniappan K."/>
            <person name="Djao O.D."/>
            <person name="Land M."/>
            <person name="Hauser L."/>
            <person name="Chang Y.J."/>
            <person name="Jeffries C.D."/>
            <person name="Brettin T."/>
            <person name="Han C."/>
            <person name="Detter J.C."/>
            <person name="Rohde M."/>
            <person name="Goker M."/>
            <person name="Woyke T."/>
            <person name="Bristow J."/>
            <person name="Eisen J.A."/>
            <person name="Markowitz V."/>
            <person name="Hugenholtz P."/>
            <person name="Klenk H.P."/>
            <person name="Kyrpides N.C."/>
        </authorList>
    </citation>
    <scope>NUCLEOTIDE SEQUENCE [LARGE SCALE GENOMIC DNA]</scope>
    <source>
        <strain evidence="6">ATCC 19995 / DSM 43183 / JCM 3096 / KCTC 9072 / NBRC 15933 / NCIMB 10081 / Henssen B9</strain>
    </source>
</reference>
<dbReference type="InterPro" id="IPR052916">
    <property type="entry name" value="Type-I_RE_MTase_Subunit"/>
</dbReference>
<dbReference type="InterPro" id="IPR044946">
    <property type="entry name" value="Restrct_endonuc_typeI_TRD_sf"/>
</dbReference>
<evidence type="ECO:0000313" key="5">
    <source>
        <dbReference type="EMBL" id="ACY97481.1"/>
    </source>
</evidence>
<protein>
    <submittedName>
        <fullName evidence="5">N-6 DNA methylase</fullName>
    </submittedName>
</protein>
<accession>D1ADM1</accession>
<name>D1ADM1_THECD</name>
<evidence type="ECO:0000256" key="3">
    <source>
        <dbReference type="SAM" id="MobiDB-lite"/>
    </source>
</evidence>
<sequence>MGQDAMVTAADIARLAGVGRAAVSNWRRRHDDFPEPVGGTATSPVFSLAQVQQWLRRQGKLRRPVDDEHLWQELRRIAERTGLAEASVFAGAFLTYLHRDPEDWRRLAASTDRELAARLPRRIKAVVRELPGGTGLGTAPGAALPADCIPLVRRLAALAERRGPVEVFEFLRERYLSRHRRRVYEAPPQVVTLVSELADSRVHTVLDPACGSGAFLLGMLERPDPPRRLLGQEADEAVARLTAVRLALRTPGARIRLGDGLRADRFPDAAADLVVTCPPFNDRNWGHEELATDPRWRYGPPPRSCSELAWAQHALARCRPGGLVVLLMLPAAALRRAGRRIRAELLRRGALRAIIALPPQAVPGMACHVWVLRRPRPGDRPPGQVLMVDVSGIGDDFAAPAAKLWHRFAAAPEADLAEPGLGGAVRIIDLLGEEVDLTPAHHIPPPPAAPAIEQVAELRAELGGRLGELAALLPEVEAGGEGFPAPMISLAELARLGLLRILGALPPSGAPPAGRAEEDAPPHPDPPVLTAEDVAAGTGPSGKADGLPPGTRIAIRPGDVLVPTLLHPPIARVAGERGAVLGRHLALLRPDPARLDPHFLAGMIRGSRGHRHRAALSATLRLDVRRIEIPLLTVEEQRRYGEAFRRLEEFTAALNQAGDRYAELAALIADGLADATLRPRDDTPPVPEERP</sequence>
<dbReference type="Pfam" id="PF02384">
    <property type="entry name" value="N6_Mtase"/>
    <property type="match status" value="1"/>
</dbReference>
<dbReference type="GO" id="GO:0009307">
    <property type="term" value="P:DNA restriction-modification system"/>
    <property type="evidence" value="ECO:0007669"/>
    <property type="project" value="UniProtKB-KW"/>
</dbReference>
<dbReference type="CDD" id="cd02440">
    <property type="entry name" value="AdoMet_MTases"/>
    <property type="match status" value="1"/>
</dbReference>
<dbReference type="PANTHER" id="PTHR42998:SF1">
    <property type="entry name" value="TYPE I RESTRICTION ENZYME HINDI METHYLASE SUBUNIT"/>
    <property type="match status" value="1"/>
</dbReference>
<evidence type="ECO:0000256" key="2">
    <source>
        <dbReference type="ARBA" id="ARBA00023125"/>
    </source>
</evidence>
<evidence type="ECO:0000259" key="4">
    <source>
        <dbReference type="Pfam" id="PF02384"/>
    </source>
</evidence>
<keyword evidence="5" id="KW-0808">Transferase</keyword>
<gene>
    <name evidence="5" type="ordered locus">Tcur_1912</name>
</gene>
<keyword evidence="2" id="KW-0238">DNA-binding</keyword>
<dbReference type="SUPFAM" id="SSF116734">
    <property type="entry name" value="DNA methylase specificity domain"/>
    <property type="match status" value="1"/>
</dbReference>
<feature type="region of interest" description="Disordered" evidence="3">
    <location>
        <begin position="509"/>
        <end position="550"/>
    </location>
</feature>
<dbReference type="SUPFAM" id="SSF53335">
    <property type="entry name" value="S-adenosyl-L-methionine-dependent methyltransferases"/>
    <property type="match status" value="1"/>
</dbReference>
<keyword evidence="5" id="KW-0489">Methyltransferase</keyword>
<dbReference type="EMBL" id="CP001738">
    <property type="protein sequence ID" value="ACY97481.1"/>
    <property type="molecule type" value="Genomic_DNA"/>
</dbReference>
<dbReference type="REBASE" id="22715">
    <property type="entry name" value="M.TcuORF1912P"/>
</dbReference>
<dbReference type="InterPro" id="IPR003356">
    <property type="entry name" value="DNA_methylase_A-5"/>
</dbReference>
<dbReference type="GO" id="GO:0008170">
    <property type="term" value="F:N-methyltransferase activity"/>
    <property type="evidence" value="ECO:0007669"/>
    <property type="project" value="InterPro"/>
</dbReference>
<feature type="domain" description="DNA methylase adenine-specific" evidence="4">
    <location>
        <begin position="167"/>
        <end position="393"/>
    </location>
</feature>
<dbReference type="RefSeq" id="WP_012852265.1">
    <property type="nucleotide sequence ID" value="NC_013510.1"/>
</dbReference>
<dbReference type="PANTHER" id="PTHR42998">
    <property type="entry name" value="TYPE I RESTRICTION ENZYME HINDVIIP M PROTEIN-RELATED"/>
    <property type="match status" value="1"/>
</dbReference>
<dbReference type="STRING" id="471852.Tcur_1912"/>
<dbReference type="Gene3D" id="3.90.220.20">
    <property type="entry name" value="DNA methylase specificity domains"/>
    <property type="match status" value="1"/>
</dbReference>
<dbReference type="GO" id="GO:0032259">
    <property type="term" value="P:methylation"/>
    <property type="evidence" value="ECO:0007669"/>
    <property type="project" value="UniProtKB-KW"/>
</dbReference>
<dbReference type="Gene3D" id="3.40.50.150">
    <property type="entry name" value="Vaccinia Virus protein VP39"/>
    <property type="match status" value="1"/>
</dbReference>
<dbReference type="eggNOG" id="COG0286">
    <property type="taxonomic scope" value="Bacteria"/>
</dbReference>
<dbReference type="AlphaFoldDB" id="D1ADM1"/>
<dbReference type="KEGG" id="tcu:Tcur_1912"/>
<dbReference type="PRINTS" id="PR00507">
    <property type="entry name" value="N12N6MTFRASE"/>
</dbReference>
<keyword evidence="1" id="KW-0680">Restriction system</keyword>
<dbReference type="eggNOG" id="COG0732">
    <property type="taxonomic scope" value="Bacteria"/>
</dbReference>
<evidence type="ECO:0000313" key="6">
    <source>
        <dbReference type="Proteomes" id="UP000001918"/>
    </source>
</evidence>
<dbReference type="HOGENOM" id="CLU_022127_0_0_11"/>
<proteinExistence type="predicted"/>
<organism evidence="5 6">
    <name type="scientific">Thermomonospora curvata (strain ATCC 19995 / DSM 43183 / JCM 3096 / KCTC 9072 / NBRC 15933 / NCIMB 10081 / Henssen B9)</name>
    <dbReference type="NCBI Taxonomy" id="471852"/>
    <lineage>
        <taxon>Bacteria</taxon>
        <taxon>Bacillati</taxon>
        <taxon>Actinomycetota</taxon>
        <taxon>Actinomycetes</taxon>
        <taxon>Streptosporangiales</taxon>
        <taxon>Thermomonosporaceae</taxon>
        <taxon>Thermomonospora</taxon>
    </lineage>
</organism>
<dbReference type="OrthoDB" id="9784823at2"/>
<dbReference type="GO" id="GO:0003677">
    <property type="term" value="F:DNA binding"/>
    <property type="evidence" value="ECO:0007669"/>
    <property type="project" value="UniProtKB-KW"/>
</dbReference>
<dbReference type="InterPro" id="IPR029063">
    <property type="entry name" value="SAM-dependent_MTases_sf"/>
</dbReference>
<dbReference type="Proteomes" id="UP000001918">
    <property type="component" value="Chromosome"/>
</dbReference>
<keyword evidence="6" id="KW-1185">Reference proteome</keyword>